<protein>
    <submittedName>
        <fullName evidence="2">FAD-dependent monooxygenase</fullName>
    </submittedName>
</protein>
<keyword evidence="2" id="KW-0503">Monooxygenase</keyword>
<accession>A0A9X1SY05</accession>
<dbReference type="PRINTS" id="PR00420">
    <property type="entry name" value="RNGMNOXGNASE"/>
</dbReference>
<dbReference type="GO" id="GO:0071949">
    <property type="term" value="F:FAD binding"/>
    <property type="evidence" value="ECO:0007669"/>
    <property type="project" value="InterPro"/>
</dbReference>
<dbReference type="PANTHER" id="PTHR46865:SF8">
    <property type="entry name" value="POSSIBLE OXIDOREDUCTASE"/>
    <property type="match status" value="1"/>
</dbReference>
<gene>
    <name evidence="2" type="ORF">LR394_06980</name>
</gene>
<dbReference type="InterPro" id="IPR036188">
    <property type="entry name" value="FAD/NAD-bd_sf"/>
</dbReference>
<dbReference type="AlphaFoldDB" id="A0A9X1SY05"/>
<dbReference type="Gene3D" id="3.30.9.10">
    <property type="entry name" value="D-Amino Acid Oxidase, subunit A, domain 2"/>
    <property type="match status" value="1"/>
</dbReference>
<sequence length="404" mass="44365">MDTDKNTAGKRPQALIVGLGIAGMATALRLHQIGWEPVIVERSPQRRTGGHLIWLFGAGKASAQRLGVLEAIGDRSGPETKSWEVDREGRRRPGFVAQGPLALIRGDVEAGLFSALPGDLEIRYDTVPLRIRENGERARVVLRSGNRESVQDFDLVIGADGLRSSVRDMVFGRSSFLHPLNYIVGATLLDRPIDGLTESEGLVLAEPGRSVMAFPFADRAPSLLFTYRTGDVDAEFTRPPAQSIRRAFGPEPTGDLLESLFARYEEDPDPLFDSTVQVRMPKWSRGRVALVGDAAWSLTLYSGMGASAALAGAELLGTMLERNAHDPARALPAWEARMRPFIQEHQDAVEHERIKFTPKNRREVVLRSLMVRLLSSPRLRPLAQLATGREKGVAAKDRDVAAVL</sequence>
<dbReference type="InterPro" id="IPR002938">
    <property type="entry name" value="FAD-bd"/>
</dbReference>
<keyword evidence="2" id="KW-0560">Oxidoreductase</keyword>
<evidence type="ECO:0000313" key="2">
    <source>
        <dbReference type="EMBL" id="MCD5310633.1"/>
    </source>
</evidence>
<proteinExistence type="predicted"/>
<dbReference type="Pfam" id="PF01494">
    <property type="entry name" value="FAD_binding_3"/>
    <property type="match status" value="1"/>
</dbReference>
<evidence type="ECO:0000259" key="1">
    <source>
        <dbReference type="Pfam" id="PF01494"/>
    </source>
</evidence>
<dbReference type="InterPro" id="IPR051704">
    <property type="entry name" value="FAD_aromatic-hydroxylase"/>
</dbReference>
<evidence type="ECO:0000313" key="3">
    <source>
        <dbReference type="Proteomes" id="UP001138997"/>
    </source>
</evidence>
<dbReference type="EMBL" id="JAJOMB010000003">
    <property type="protein sequence ID" value="MCD5310633.1"/>
    <property type="molecule type" value="Genomic_DNA"/>
</dbReference>
<dbReference type="RefSeq" id="WP_231439682.1">
    <property type="nucleotide sequence ID" value="NZ_JAJOMB010000003.1"/>
</dbReference>
<comment type="caution">
    <text evidence="2">The sequence shown here is derived from an EMBL/GenBank/DDBJ whole genome shotgun (WGS) entry which is preliminary data.</text>
</comment>
<name>A0A9X1SY05_9ACTN</name>
<organism evidence="2 3">
    <name type="scientific">Kineosporia babensis</name>
    <dbReference type="NCBI Taxonomy" id="499548"/>
    <lineage>
        <taxon>Bacteria</taxon>
        <taxon>Bacillati</taxon>
        <taxon>Actinomycetota</taxon>
        <taxon>Actinomycetes</taxon>
        <taxon>Kineosporiales</taxon>
        <taxon>Kineosporiaceae</taxon>
        <taxon>Kineosporia</taxon>
    </lineage>
</organism>
<feature type="domain" description="FAD-binding" evidence="1">
    <location>
        <begin position="132"/>
        <end position="321"/>
    </location>
</feature>
<keyword evidence="3" id="KW-1185">Reference proteome</keyword>
<dbReference type="Proteomes" id="UP001138997">
    <property type="component" value="Unassembled WGS sequence"/>
</dbReference>
<dbReference type="GO" id="GO:0004497">
    <property type="term" value="F:monooxygenase activity"/>
    <property type="evidence" value="ECO:0007669"/>
    <property type="project" value="UniProtKB-KW"/>
</dbReference>
<dbReference type="SUPFAM" id="SSF51905">
    <property type="entry name" value="FAD/NAD(P)-binding domain"/>
    <property type="match status" value="1"/>
</dbReference>
<dbReference type="Gene3D" id="3.50.50.60">
    <property type="entry name" value="FAD/NAD(P)-binding domain"/>
    <property type="match status" value="1"/>
</dbReference>
<dbReference type="PANTHER" id="PTHR46865">
    <property type="entry name" value="OXIDOREDUCTASE-RELATED"/>
    <property type="match status" value="1"/>
</dbReference>
<reference evidence="2" key="1">
    <citation type="submission" date="2021-11" db="EMBL/GenBank/DDBJ databases">
        <title>Streptomyces corallinus and Kineosporia corallina sp. nov., two new coral-derived marine actinobacteria.</title>
        <authorList>
            <person name="Buangrab K."/>
            <person name="Sutthacheep M."/>
            <person name="Yeemin T."/>
            <person name="Harunari E."/>
            <person name="Igarashi Y."/>
            <person name="Sripreechasak P."/>
            <person name="Kanchanasin P."/>
            <person name="Tanasupawat S."/>
            <person name="Phongsopitanun W."/>
        </authorList>
    </citation>
    <scope>NUCLEOTIDE SEQUENCE</scope>
    <source>
        <strain evidence="2">JCM 31032</strain>
    </source>
</reference>